<comment type="similarity">
    <text evidence="1">Belongs to the WAPL family.</text>
</comment>
<dbReference type="EMBL" id="SRPY01000809">
    <property type="protein sequence ID" value="KAG5917482.1"/>
    <property type="molecule type" value="Genomic_DNA"/>
</dbReference>
<dbReference type="InterPro" id="IPR011989">
    <property type="entry name" value="ARM-like"/>
</dbReference>
<proteinExistence type="inferred from homology"/>
<organism evidence="4 5">
    <name type="scientific">Claviceps africana</name>
    <dbReference type="NCBI Taxonomy" id="83212"/>
    <lineage>
        <taxon>Eukaryota</taxon>
        <taxon>Fungi</taxon>
        <taxon>Dikarya</taxon>
        <taxon>Ascomycota</taxon>
        <taxon>Pezizomycotina</taxon>
        <taxon>Sordariomycetes</taxon>
        <taxon>Hypocreomycetidae</taxon>
        <taxon>Hypocreales</taxon>
        <taxon>Clavicipitaceae</taxon>
        <taxon>Claviceps</taxon>
    </lineage>
</organism>
<dbReference type="InterPro" id="IPR039874">
    <property type="entry name" value="WAPL"/>
</dbReference>
<gene>
    <name evidence="4" type="ORF">E4U42_007220</name>
</gene>
<dbReference type="PANTHER" id="PTHR22100:SF13">
    <property type="entry name" value="WINGS APART-LIKE PROTEIN HOMOLOG"/>
    <property type="match status" value="1"/>
</dbReference>
<evidence type="ECO:0000256" key="2">
    <source>
        <dbReference type="SAM" id="MobiDB-lite"/>
    </source>
</evidence>
<evidence type="ECO:0000259" key="3">
    <source>
        <dbReference type="Pfam" id="PF07814"/>
    </source>
</evidence>
<feature type="region of interest" description="Disordered" evidence="2">
    <location>
        <begin position="98"/>
        <end position="144"/>
    </location>
</feature>
<accession>A0A8K0NIQ1</accession>
<name>A0A8K0NIQ1_9HYPO</name>
<dbReference type="Pfam" id="PF07814">
    <property type="entry name" value="WAPL"/>
    <property type="match status" value="1"/>
</dbReference>
<feature type="region of interest" description="Disordered" evidence="2">
    <location>
        <begin position="1"/>
        <end position="78"/>
    </location>
</feature>
<comment type="caution">
    <text evidence="4">The sequence shown here is derived from an EMBL/GenBank/DDBJ whole genome shotgun (WGS) entry which is preliminary data.</text>
</comment>
<dbReference type="PANTHER" id="PTHR22100">
    <property type="entry name" value="WINGS APART-LIKE PROTEIN HOMOLOG"/>
    <property type="match status" value="1"/>
</dbReference>
<evidence type="ECO:0000256" key="1">
    <source>
        <dbReference type="ARBA" id="ARBA00006854"/>
    </source>
</evidence>
<reference evidence="4" key="1">
    <citation type="journal article" date="2020" name="bioRxiv">
        <title>Whole genome comparisons of ergot fungi reveals the divergence and evolution of species within the genus Claviceps are the result of varying mechanisms driving genome evolution and host range expansion.</title>
        <authorList>
            <person name="Wyka S.A."/>
            <person name="Mondo S.J."/>
            <person name="Liu M."/>
            <person name="Dettman J."/>
            <person name="Nalam V."/>
            <person name="Broders K.D."/>
        </authorList>
    </citation>
    <scope>NUCLEOTIDE SEQUENCE</scope>
    <source>
        <strain evidence="4">CCC 489</strain>
    </source>
</reference>
<keyword evidence="5" id="KW-1185">Reference proteome</keyword>
<dbReference type="Gene3D" id="1.25.10.10">
    <property type="entry name" value="Leucine-rich Repeat Variant"/>
    <property type="match status" value="2"/>
</dbReference>
<dbReference type="OrthoDB" id="78088at2759"/>
<evidence type="ECO:0000313" key="5">
    <source>
        <dbReference type="Proteomes" id="UP000811619"/>
    </source>
</evidence>
<feature type="compositionally biased region" description="Polar residues" evidence="2">
    <location>
        <begin position="42"/>
        <end position="66"/>
    </location>
</feature>
<dbReference type="InterPro" id="IPR022771">
    <property type="entry name" value="WAPL_C"/>
</dbReference>
<sequence>MATYGGGSSRNRSLIAKIDYDSDPTVPSNSKLERPLDRPASPRSSTSKQVSRPNDSSRENSLTSETYMLKPKASGLNNSASSRNILLRKRDHAVAFAPDHLKDRTQCRGPEAQPVASSDSLIRRFSNPKSDGSKSAKGLSTRARKPRLIDALAAQKAAPATHDANANLDEAESDRCKLPEGTSVRMLQNLPTYGVRIRNPDRRETTPNNRKVRFTYRESRTIARESRTPETLRNCTRGVENNSKSLTVEARPDSPPPTDVFALDESDSDVCTQPAIKSVHELRRAGANNRFADEMDDLLYRIGLPSTNDLTMRRNALCELVQKLQRKDFLRHFRDHASRDAIAREIGNETDSICGFALTAALICFLSSAPAPNLLRQLANDGIGKLLARLLSMDGDIAVMAAQRRLNLPRNTKLSVGEVKAILQRLPIWHGYQPTSISPRTAALQLMALLSQCADAALLDQILMESQRAIISVATWASEQGSFDDVDYALTVFTLQTQSSAGVSPRLNSDGGHPTRISSLLLKAIQRWPSGRTDLESAVLKLALNTTNAEDEAAAFGDPQLSAKLAVCISELFASVHAAIWLGKLESEKYDELLLMLGVMINIMEHCSSARRAVDENAMGKLMTLWQDKQQSVGEADSVNKSKLSVAVGYLSVLLGYMCLAGQAREHIESCVGRNALRSLRSSIQQFAHLYKAVDNKAHAMDALVEELRLVE</sequence>
<dbReference type="AlphaFoldDB" id="A0A8K0NIQ1"/>
<feature type="domain" description="Wings apart-like protein C-terminal" evidence="3">
    <location>
        <begin position="276"/>
        <end position="609"/>
    </location>
</feature>
<dbReference type="Proteomes" id="UP000811619">
    <property type="component" value="Unassembled WGS sequence"/>
</dbReference>
<protein>
    <recommendedName>
        <fullName evidence="3">Wings apart-like protein C-terminal domain-containing protein</fullName>
    </recommendedName>
</protein>
<evidence type="ECO:0000313" key="4">
    <source>
        <dbReference type="EMBL" id="KAG5917482.1"/>
    </source>
</evidence>